<dbReference type="InterPro" id="IPR051449">
    <property type="entry name" value="ABC-2_transporter_component"/>
</dbReference>
<evidence type="ECO:0000256" key="2">
    <source>
        <dbReference type="ARBA" id="ARBA00022475"/>
    </source>
</evidence>
<keyword evidence="3 6" id="KW-0812">Transmembrane</keyword>
<reference evidence="8 9" key="1">
    <citation type="submission" date="2020-06" db="EMBL/GenBank/DDBJ databases">
        <title>Frischella cerana isolated from Apis cerana gut homogenate.</title>
        <authorList>
            <person name="Wolter L.A."/>
            <person name="Suenami S."/>
            <person name="Miyazaki R."/>
        </authorList>
    </citation>
    <scope>NUCLEOTIDE SEQUENCE [LARGE SCALE GENOMIC DNA]</scope>
    <source>
        <strain evidence="8 9">Ac13</strain>
    </source>
</reference>
<evidence type="ECO:0000256" key="5">
    <source>
        <dbReference type="ARBA" id="ARBA00023136"/>
    </source>
</evidence>
<keyword evidence="2" id="KW-1003">Cell membrane</keyword>
<feature type="transmembrane region" description="Helical" evidence="6">
    <location>
        <begin position="287"/>
        <end position="309"/>
    </location>
</feature>
<evidence type="ECO:0000259" key="7">
    <source>
        <dbReference type="Pfam" id="PF12698"/>
    </source>
</evidence>
<evidence type="ECO:0000313" key="9">
    <source>
        <dbReference type="Proteomes" id="UP000651208"/>
    </source>
</evidence>
<name>A0ABR7QXI1_9GAMM</name>
<evidence type="ECO:0000256" key="1">
    <source>
        <dbReference type="ARBA" id="ARBA00004651"/>
    </source>
</evidence>
<keyword evidence="4 6" id="KW-1133">Transmembrane helix</keyword>
<feature type="transmembrane region" description="Helical" evidence="6">
    <location>
        <begin position="315"/>
        <end position="334"/>
    </location>
</feature>
<feature type="transmembrane region" description="Helical" evidence="6">
    <location>
        <begin position="16"/>
        <end position="37"/>
    </location>
</feature>
<evidence type="ECO:0000256" key="4">
    <source>
        <dbReference type="ARBA" id="ARBA00022989"/>
    </source>
</evidence>
<feature type="domain" description="ABC-2 type transporter transmembrane" evidence="7">
    <location>
        <begin position="21"/>
        <end position="391"/>
    </location>
</feature>
<dbReference type="RefSeq" id="WP_187755365.1">
    <property type="nucleotide sequence ID" value="NZ_JABURY010000015.1"/>
</dbReference>
<sequence length="403" mass="44989">MIAAIIKEFHLLSRDLHGIAVLFLMPMIFMLIMSVALSQSDDVNQNSKIALVGDASNPINLLLIDELKNQNNIHVDSIELIDQDAAKVQLIQNHYDILVINPNTTITDLTHDAPLQLVSLAGTDALRLLNLEAILQKIYLQYRLPYLLTQQNSVPEHQYNTTQNIILEQQLANFLTTNIIVEEFLNTNGLVVVKPSSVQQSVPAWLIFGMFFIMIPLSNVMTCEKQTNTIIRLKLAKASATRLLFAKLIPYFIINQLQFLGMILLGIYVLPLVGIAGFVLQGPYWFYMMLSIAISLSALGYALLVSVLAKSAEHAVVLGGGGNILMAALGGIMVPSYMMPETMQTISLISPMSWALTGFHNLLLNQYNFTQILPQWLSLICFACIFLSLASAIYYRQLNKRYI</sequence>
<dbReference type="PANTHER" id="PTHR30294:SF38">
    <property type="entry name" value="TRANSPORT PERMEASE PROTEIN"/>
    <property type="match status" value="1"/>
</dbReference>
<comment type="caution">
    <text evidence="8">The sequence shown here is derived from an EMBL/GenBank/DDBJ whole genome shotgun (WGS) entry which is preliminary data.</text>
</comment>
<comment type="subcellular location">
    <subcellularLocation>
        <location evidence="1">Cell membrane</location>
        <topology evidence="1">Multi-pass membrane protein</topology>
    </subcellularLocation>
</comment>
<organism evidence="8 9">
    <name type="scientific">Frischella japonica</name>
    <dbReference type="NCBI Taxonomy" id="2741544"/>
    <lineage>
        <taxon>Bacteria</taxon>
        <taxon>Pseudomonadati</taxon>
        <taxon>Pseudomonadota</taxon>
        <taxon>Gammaproteobacteria</taxon>
        <taxon>Orbales</taxon>
        <taxon>Orbaceae</taxon>
        <taxon>Frischella</taxon>
    </lineage>
</organism>
<protein>
    <submittedName>
        <fullName evidence="8">ABC transporter permease</fullName>
    </submittedName>
</protein>
<evidence type="ECO:0000256" key="3">
    <source>
        <dbReference type="ARBA" id="ARBA00022692"/>
    </source>
</evidence>
<accession>A0ABR7QXI1</accession>
<evidence type="ECO:0000256" key="6">
    <source>
        <dbReference type="SAM" id="Phobius"/>
    </source>
</evidence>
<dbReference type="Pfam" id="PF12698">
    <property type="entry name" value="ABC2_membrane_3"/>
    <property type="match status" value="1"/>
</dbReference>
<dbReference type="EMBL" id="JABURY010000015">
    <property type="protein sequence ID" value="MBC9130922.1"/>
    <property type="molecule type" value="Genomic_DNA"/>
</dbReference>
<feature type="transmembrane region" description="Helical" evidence="6">
    <location>
        <begin position="376"/>
        <end position="395"/>
    </location>
</feature>
<keyword evidence="5 6" id="KW-0472">Membrane</keyword>
<proteinExistence type="predicted"/>
<feature type="transmembrane region" description="Helical" evidence="6">
    <location>
        <begin position="259"/>
        <end position="280"/>
    </location>
</feature>
<gene>
    <name evidence="8" type="ORF">FcAc13_06315</name>
</gene>
<keyword evidence="9" id="KW-1185">Reference proteome</keyword>
<dbReference type="PANTHER" id="PTHR30294">
    <property type="entry name" value="MEMBRANE COMPONENT OF ABC TRANSPORTER YHHJ-RELATED"/>
    <property type="match status" value="1"/>
</dbReference>
<evidence type="ECO:0000313" key="8">
    <source>
        <dbReference type="EMBL" id="MBC9130922.1"/>
    </source>
</evidence>
<feature type="transmembrane region" description="Helical" evidence="6">
    <location>
        <begin position="202"/>
        <end position="223"/>
    </location>
</feature>
<dbReference type="InterPro" id="IPR013525">
    <property type="entry name" value="ABC2_TM"/>
</dbReference>
<dbReference type="Proteomes" id="UP000651208">
    <property type="component" value="Unassembled WGS sequence"/>
</dbReference>